<evidence type="ECO:0000313" key="1">
    <source>
        <dbReference type="EMBL" id="KAJ8679231.1"/>
    </source>
</evidence>
<comment type="caution">
    <text evidence="1">The sequence shown here is derived from an EMBL/GenBank/DDBJ whole genome shotgun (WGS) entry which is preliminary data.</text>
</comment>
<organism evidence="1 2">
    <name type="scientific">Eretmocerus hayati</name>
    <dbReference type="NCBI Taxonomy" id="131215"/>
    <lineage>
        <taxon>Eukaryota</taxon>
        <taxon>Metazoa</taxon>
        <taxon>Ecdysozoa</taxon>
        <taxon>Arthropoda</taxon>
        <taxon>Hexapoda</taxon>
        <taxon>Insecta</taxon>
        <taxon>Pterygota</taxon>
        <taxon>Neoptera</taxon>
        <taxon>Endopterygota</taxon>
        <taxon>Hymenoptera</taxon>
        <taxon>Apocrita</taxon>
        <taxon>Proctotrupomorpha</taxon>
        <taxon>Chalcidoidea</taxon>
        <taxon>Aphelinidae</taxon>
        <taxon>Aphelininae</taxon>
        <taxon>Eretmocerus</taxon>
    </lineage>
</organism>
<accession>A0ACC2P8C4</accession>
<dbReference type="EMBL" id="CM056742">
    <property type="protein sequence ID" value="KAJ8679231.1"/>
    <property type="molecule type" value="Genomic_DNA"/>
</dbReference>
<sequence>MRIRRWWTKPHLMPEYRDRYGAYNILFTYFSLRDHEEFYLFTGMSVSQFSYILDHVRDDLTPMSNRPGLSPELKLAAVLNFLRHGDKVATQSWFFLIGRSTMYKLIATVPRILHERLSPIYFKMPQGNEWLEIAEDYYKLYGYPHCCGALDGRHFEVKRPPNSGSLYFDRKQFNSIVLMAMCDAHRRFTYASVGNRGRHNDAGIFAHCSLARGLINGEIELPPARALPGSNVVFPFTIIADGGFAQTRHVMTPYKDSKRKSIEEMIFDIRLTEARKIVECAFGTLCVKFQIFASKMNFSPKTCQGIILCCMTLHNFLITSRLNAGNQADEGNNMSQDASSSSQEILEEQENRRRYSPDVELQERDLEQEEPDGESLRDILKIYFVTDGDVAWQWKKLD</sequence>
<evidence type="ECO:0000313" key="2">
    <source>
        <dbReference type="Proteomes" id="UP001239111"/>
    </source>
</evidence>
<protein>
    <submittedName>
        <fullName evidence="1">Uncharacterized protein</fullName>
    </submittedName>
</protein>
<name>A0ACC2P8C4_9HYME</name>
<reference evidence="1" key="1">
    <citation type="submission" date="2023-04" db="EMBL/GenBank/DDBJ databases">
        <title>A chromosome-level genome assembly of the parasitoid wasp Eretmocerus hayati.</title>
        <authorList>
            <person name="Zhong Y."/>
            <person name="Liu S."/>
            <person name="Liu Y."/>
        </authorList>
    </citation>
    <scope>NUCLEOTIDE SEQUENCE</scope>
    <source>
        <strain evidence="1">ZJU_SS_LIU_2023</strain>
    </source>
</reference>
<proteinExistence type="predicted"/>
<dbReference type="Proteomes" id="UP001239111">
    <property type="component" value="Chromosome 2"/>
</dbReference>
<keyword evidence="2" id="KW-1185">Reference proteome</keyword>
<gene>
    <name evidence="1" type="ORF">QAD02_015018</name>
</gene>